<accession>A0ABW0H5T5</accession>
<evidence type="ECO:0000313" key="4">
    <source>
        <dbReference type="Proteomes" id="UP001596104"/>
    </source>
</evidence>
<feature type="domain" description="Condensation" evidence="1">
    <location>
        <begin position="27"/>
        <end position="452"/>
    </location>
</feature>
<dbReference type="Gene3D" id="3.30.559.10">
    <property type="entry name" value="Chloramphenicol acetyltransferase-like domain"/>
    <property type="match status" value="1"/>
</dbReference>
<evidence type="ECO:0000259" key="2">
    <source>
        <dbReference type="Pfam" id="PF00975"/>
    </source>
</evidence>
<dbReference type="SUPFAM" id="SSF53474">
    <property type="entry name" value="alpha/beta-Hydrolases"/>
    <property type="match status" value="1"/>
</dbReference>
<dbReference type="CDD" id="cd19531">
    <property type="entry name" value="LCL_NRPS-like"/>
    <property type="match status" value="1"/>
</dbReference>
<organism evidence="3 4">
    <name type="scientific">Bosea vestrisii</name>
    <dbReference type="NCBI Taxonomy" id="151416"/>
    <lineage>
        <taxon>Bacteria</taxon>
        <taxon>Pseudomonadati</taxon>
        <taxon>Pseudomonadota</taxon>
        <taxon>Alphaproteobacteria</taxon>
        <taxon>Hyphomicrobiales</taxon>
        <taxon>Boseaceae</taxon>
        <taxon>Bosea</taxon>
    </lineage>
</organism>
<dbReference type="InterPro" id="IPR001242">
    <property type="entry name" value="Condensation_dom"/>
</dbReference>
<proteinExistence type="predicted"/>
<dbReference type="EMBL" id="JBHSLV010000009">
    <property type="protein sequence ID" value="MFC5392381.1"/>
    <property type="molecule type" value="Genomic_DNA"/>
</dbReference>
<dbReference type="InterPro" id="IPR029058">
    <property type="entry name" value="AB_hydrolase_fold"/>
</dbReference>
<evidence type="ECO:0000259" key="1">
    <source>
        <dbReference type="Pfam" id="PF00668"/>
    </source>
</evidence>
<dbReference type="Pfam" id="PF00975">
    <property type="entry name" value="Thioesterase"/>
    <property type="match status" value="1"/>
</dbReference>
<gene>
    <name evidence="3" type="ORF">ACFPPC_06960</name>
</gene>
<dbReference type="RefSeq" id="WP_377007134.1">
    <property type="nucleotide sequence ID" value="NZ_JBHSLV010000009.1"/>
</dbReference>
<dbReference type="Proteomes" id="UP001596104">
    <property type="component" value="Unassembled WGS sequence"/>
</dbReference>
<dbReference type="Gene3D" id="3.30.559.30">
    <property type="entry name" value="Nonribosomal peptide synthetase, condensation domain"/>
    <property type="match status" value="1"/>
</dbReference>
<protein>
    <submittedName>
        <fullName evidence="3">Condensation domain-containing protein</fullName>
    </submittedName>
</protein>
<dbReference type="PANTHER" id="PTHR45527">
    <property type="entry name" value="NONRIBOSOMAL PEPTIDE SYNTHETASE"/>
    <property type="match status" value="1"/>
</dbReference>
<dbReference type="Pfam" id="PF00668">
    <property type="entry name" value="Condensation"/>
    <property type="match status" value="1"/>
</dbReference>
<reference evidence="4" key="1">
    <citation type="journal article" date="2019" name="Int. J. Syst. Evol. Microbiol.">
        <title>The Global Catalogue of Microorganisms (GCM) 10K type strain sequencing project: providing services to taxonomists for standard genome sequencing and annotation.</title>
        <authorList>
            <consortium name="The Broad Institute Genomics Platform"/>
            <consortium name="The Broad Institute Genome Sequencing Center for Infectious Disease"/>
            <person name="Wu L."/>
            <person name="Ma J."/>
        </authorList>
    </citation>
    <scope>NUCLEOTIDE SEQUENCE [LARGE SCALE GENOMIC DNA]</scope>
    <source>
        <strain evidence="4">CGMCC 1.16326</strain>
    </source>
</reference>
<evidence type="ECO:0000313" key="3">
    <source>
        <dbReference type="EMBL" id="MFC5392381.1"/>
    </source>
</evidence>
<dbReference type="Gene3D" id="3.40.50.1820">
    <property type="entry name" value="alpha/beta hydrolase"/>
    <property type="match status" value="1"/>
</dbReference>
<dbReference type="SUPFAM" id="SSF52777">
    <property type="entry name" value="CoA-dependent acyltransferases"/>
    <property type="match status" value="2"/>
</dbReference>
<comment type="caution">
    <text evidence="3">The sequence shown here is derived from an EMBL/GenBank/DDBJ whole genome shotgun (WGS) entry which is preliminary data.</text>
</comment>
<dbReference type="InterPro" id="IPR023213">
    <property type="entry name" value="CAT-like_dom_sf"/>
</dbReference>
<sequence length="753" mass="83559">MAMANQFTREPEPQLREPEHIVMTARCSSAQQRYWEIDSRDPGTPALNIAVKWRIRGHLDASLAQDAFQAILDRHESLRTAIRLEDGQPVQAIAEHVPFKLPEIDLSGLPEADRTREADRIAQSEACMRFDLGEAPLLRATLLRKSRAEAVILVVAHHIVSDGWSMGLIAKDFVAAYQALGRGREPVLPELPLQYSDFAEGSQDSLEGGALAREEAYWQRKLAELPIVEVPGDRQRPATRSTHGASLSRLLPRPLTAGLADLARKEGTTFFSVAYAVLLTLIRQRTGAGDLVLSTQMANRDDVEIEAIVGPFVNTLVLRTKVSEEQSFIDLCQAARDTFEDAVDHHKWPFDRLVALLPTHGDAGRPPISINFIVQRAFIGELANDSFQLSGIPSPLPGALYDLNFILVEREEGWRLTCEYHRDLYDEATAHELAAQFESLAETLVADPAARLPRPAPISLPIASPLWLPARPALPPVIDASALRRTWLQKTGTQPTLFALNHTAHNLRLYRPLSQELGPDQPFAALQLLDPLVNGAAPNSIEQLASAYCEAIVATDPNGRYRLAGFCRSGVITLEVAKQLRASGKQVDLVMLIDCWAPGYFLRLPYGARLWFRLKRAGRFARRFWQGGPRSFMTRMSFWLQSTAAVRQAKRLIFWRPAEEAADEADFWRTTDELEALVQRYALPNYDGRVLIFRSGAIPAGWPPDATLGWAGHLAPGTPCFSVDGEGHEGAFSAAGSRTMAERILEATGQRRD</sequence>
<dbReference type="PANTHER" id="PTHR45527:SF1">
    <property type="entry name" value="FATTY ACID SYNTHASE"/>
    <property type="match status" value="1"/>
</dbReference>
<keyword evidence="4" id="KW-1185">Reference proteome</keyword>
<name>A0ABW0H5T5_9HYPH</name>
<dbReference type="InterPro" id="IPR001031">
    <property type="entry name" value="Thioesterase"/>
</dbReference>
<feature type="domain" description="Thioesterase" evidence="2">
    <location>
        <begin position="496"/>
        <end position="599"/>
    </location>
</feature>